<dbReference type="InterPro" id="IPR028933">
    <property type="entry name" value="Lebercilin_dom"/>
</dbReference>
<evidence type="ECO:0000259" key="7">
    <source>
        <dbReference type="Pfam" id="PF15619"/>
    </source>
</evidence>
<evidence type="ECO:0000256" key="5">
    <source>
        <dbReference type="SAM" id="Coils"/>
    </source>
</evidence>
<feature type="compositionally biased region" description="Basic and acidic residues" evidence="6">
    <location>
        <begin position="216"/>
        <end position="229"/>
    </location>
</feature>
<dbReference type="GeneTree" id="ENSGT00560000077266"/>
<evidence type="ECO:0000256" key="1">
    <source>
        <dbReference type="ARBA" id="ARBA00010229"/>
    </source>
</evidence>
<dbReference type="AlphaFoldDB" id="A0A6Q2WQT4"/>
<dbReference type="Ensembl" id="ENSELUT00000044427.2">
    <property type="protein sequence ID" value="ENSELUP00000043523.2"/>
    <property type="gene ID" value="ENSELUG00000018496.3"/>
</dbReference>
<organism evidence="8 9">
    <name type="scientific">Esox lucius</name>
    <name type="common">Northern pike</name>
    <dbReference type="NCBI Taxonomy" id="8010"/>
    <lineage>
        <taxon>Eukaryota</taxon>
        <taxon>Metazoa</taxon>
        <taxon>Chordata</taxon>
        <taxon>Craniata</taxon>
        <taxon>Vertebrata</taxon>
        <taxon>Euteleostomi</taxon>
        <taxon>Actinopterygii</taxon>
        <taxon>Neopterygii</taxon>
        <taxon>Teleostei</taxon>
        <taxon>Protacanthopterygii</taxon>
        <taxon>Esociformes</taxon>
        <taxon>Esocidae</taxon>
        <taxon>Esox</taxon>
    </lineage>
</organism>
<feature type="region of interest" description="Disordered" evidence="6">
    <location>
        <begin position="216"/>
        <end position="246"/>
    </location>
</feature>
<dbReference type="PANTHER" id="PTHR16650">
    <property type="entry name" value="C21ORF13-RELATED"/>
    <property type="match status" value="1"/>
</dbReference>
<reference evidence="9" key="1">
    <citation type="journal article" date="2014" name="PLoS ONE">
        <title>The genome and linkage map of the northern pike (Esox lucius): conserved synteny revealed between the salmonid sister group and the Neoteleostei.</title>
        <authorList>
            <person name="Rondeau E.B."/>
            <person name="Minkley D.R."/>
            <person name="Leong J.S."/>
            <person name="Messmer A.M."/>
            <person name="Jantzen J.R."/>
            <person name="von Schalburg K.R."/>
            <person name="Lemon C."/>
            <person name="Bird N.H."/>
            <person name="Koop B.F."/>
        </authorList>
    </citation>
    <scope>NUCLEOTIDE SEQUENCE</scope>
</reference>
<dbReference type="PANTHER" id="PTHR16650:SF9">
    <property type="entry name" value="LEBERCILIN-LIKE PROTEIN"/>
    <property type="match status" value="1"/>
</dbReference>
<evidence type="ECO:0000256" key="2">
    <source>
        <dbReference type="ARBA" id="ARBA00023054"/>
    </source>
</evidence>
<reference evidence="8" key="4">
    <citation type="submission" date="2025-09" db="UniProtKB">
        <authorList>
            <consortium name="Ensembl"/>
        </authorList>
    </citation>
    <scope>IDENTIFICATION</scope>
</reference>
<dbReference type="GO" id="GO:0042073">
    <property type="term" value="P:intraciliary transport"/>
    <property type="evidence" value="ECO:0007669"/>
    <property type="project" value="TreeGrafter"/>
</dbReference>
<protein>
    <recommendedName>
        <fullName evidence="3">Lebercilin-like protein</fullName>
    </recommendedName>
    <alternativeName>
        <fullName evidence="4">Leber congenital amaurosis 5-like protein</fullName>
    </alternativeName>
</protein>
<reference evidence="8" key="2">
    <citation type="submission" date="2020-02" db="EMBL/GenBank/DDBJ databases">
        <title>Esox lucius (northern pike) genome, fEsoLuc1, primary haplotype.</title>
        <authorList>
            <person name="Myers G."/>
            <person name="Karagic N."/>
            <person name="Meyer A."/>
            <person name="Pippel M."/>
            <person name="Reichard M."/>
            <person name="Winkler S."/>
            <person name="Tracey A."/>
            <person name="Sims Y."/>
            <person name="Howe K."/>
            <person name="Rhie A."/>
            <person name="Formenti G."/>
            <person name="Durbin R."/>
            <person name="Fedrigo O."/>
            <person name="Jarvis E.D."/>
        </authorList>
    </citation>
    <scope>NUCLEOTIDE SEQUENCE [LARGE SCALE GENOMIC DNA]</scope>
</reference>
<reference evidence="8" key="3">
    <citation type="submission" date="2025-08" db="UniProtKB">
        <authorList>
            <consortium name="Ensembl"/>
        </authorList>
    </citation>
    <scope>IDENTIFICATION</scope>
</reference>
<evidence type="ECO:0000256" key="4">
    <source>
        <dbReference type="ARBA" id="ARBA00041402"/>
    </source>
</evidence>
<name>A0A6Q2WQT4_ESOLU</name>
<feature type="domain" description="Lebercilin" evidence="7">
    <location>
        <begin position="9"/>
        <end position="142"/>
    </location>
</feature>
<dbReference type="InterPro" id="IPR026188">
    <property type="entry name" value="Lebercilin-like"/>
</dbReference>
<feature type="coiled-coil region" evidence="5">
    <location>
        <begin position="39"/>
        <end position="141"/>
    </location>
</feature>
<dbReference type="Proteomes" id="UP000265140">
    <property type="component" value="Chromosome 1"/>
</dbReference>
<evidence type="ECO:0000256" key="6">
    <source>
        <dbReference type="SAM" id="MobiDB-lite"/>
    </source>
</evidence>
<proteinExistence type="inferred from homology"/>
<dbReference type="Pfam" id="PF15619">
    <property type="entry name" value="Lebercilin"/>
    <property type="match status" value="1"/>
</dbReference>
<dbReference type="GO" id="GO:0005930">
    <property type="term" value="C:axoneme"/>
    <property type="evidence" value="ECO:0007669"/>
    <property type="project" value="TreeGrafter"/>
</dbReference>
<sequence>MFCKYPNTQILAKHSNEVRALQELLRKAWIRCESQSRCLRRTEKELLNAKDSLNRLQLLSKACDLEERVELNHRLNLVNVDLDRKGKRIQDLERNLEQRQISFSRHLATETRKTSEARELSDYLQAQISQLTQKIKERERELDIHNIYAHRFPKNCNRKGARETKSVQTDNLSSLPIEPPCQLGLKTSRIEHLESGMERQKSLSWEHCANDFIDRSDLTGKSVDDRGPTDPEDLVEYGEQDGDSDREDFQLQDEQFLVKEKVSSPLVSDEEQTEKFESQVRQNLEDLNLECANTTLKSPSRTKRLYTFKETIQNLHCGKPAYSSHTHSLRRSPPKYINSQARVENLGSGVYEPSFVTLPEGKSQRHDITGPKPEDGVVQSKKSSLMKELFGQASITDKMAMQTSTSKVQSTVLDRMSF</sequence>
<comment type="similarity">
    <text evidence="1">Belongs to the LCA5 family.</text>
</comment>
<evidence type="ECO:0000256" key="3">
    <source>
        <dbReference type="ARBA" id="ARBA00041189"/>
    </source>
</evidence>
<keyword evidence="2 5" id="KW-0175">Coiled coil</keyword>
<feature type="compositionally biased region" description="Acidic residues" evidence="6">
    <location>
        <begin position="230"/>
        <end position="246"/>
    </location>
</feature>
<keyword evidence="9" id="KW-1185">Reference proteome</keyword>
<accession>A0A6Q2WQT4</accession>
<evidence type="ECO:0000313" key="9">
    <source>
        <dbReference type="Proteomes" id="UP000265140"/>
    </source>
</evidence>
<dbReference type="Bgee" id="ENSELUG00000018496">
    <property type="expression patterns" value="Expressed in muscle tissue and 6 other cell types or tissues"/>
</dbReference>
<evidence type="ECO:0000313" key="8">
    <source>
        <dbReference type="Ensembl" id="ENSELUP00000043523.2"/>
    </source>
</evidence>